<dbReference type="Proteomes" id="UP000091857">
    <property type="component" value="Chromosome 12"/>
</dbReference>
<reference evidence="2" key="1">
    <citation type="journal article" date="2016" name="Nat. Biotechnol.">
        <title>Sequencing wild and cultivated cassava and related species reveals extensive interspecific hybridization and genetic diversity.</title>
        <authorList>
            <person name="Bredeson J.V."/>
            <person name="Lyons J.B."/>
            <person name="Prochnik S.E."/>
            <person name="Wu G.A."/>
            <person name="Ha C.M."/>
            <person name="Edsinger-Gonzales E."/>
            <person name="Grimwood J."/>
            <person name="Schmutz J."/>
            <person name="Rabbi I.Y."/>
            <person name="Egesi C."/>
            <person name="Nauluvula P."/>
            <person name="Lebot V."/>
            <person name="Ndunguru J."/>
            <person name="Mkamilo G."/>
            <person name="Bart R.S."/>
            <person name="Setter T.L."/>
            <person name="Gleadow R.M."/>
            <person name="Kulakow P."/>
            <person name="Ferguson M.E."/>
            <person name="Rounsley S."/>
            <person name="Rokhsar D.S."/>
        </authorList>
    </citation>
    <scope>NUCLEOTIDE SEQUENCE [LARGE SCALE GENOMIC DNA]</scope>
    <source>
        <strain evidence="2">cv. AM560-2</strain>
    </source>
</reference>
<name>A0ACB7GRY0_MANES</name>
<accession>A0ACB7GRY0</accession>
<dbReference type="EMBL" id="CM004398">
    <property type="protein sequence ID" value="KAG8642494.1"/>
    <property type="molecule type" value="Genomic_DNA"/>
</dbReference>
<keyword evidence="2" id="KW-1185">Reference proteome</keyword>
<gene>
    <name evidence="1" type="ORF">MANES_12G089826v8</name>
</gene>
<evidence type="ECO:0000313" key="1">
    <source>
        <dbReference type="EMBL" id="KAG8642494.1"/>
    </source>
</evidence>
<organism evidence="1 2">
    <name type="scientific">Manihot esculenta</name>
    <name type="common">Cassava</name>
    <name type="synonym">Jatropha manihot</name>
    <dbReference type="NCBI Taxonomy" id="3983"/>
    <lineage>
        <taxon>Eukaryota</taxon>
        <taxon>Viridiplantae</taxon>
        <taxon>Streptophyta</taxon>
        <taxon>Embryophyta</taxon>
        <taxon>Tracheophyta</taxon>
        <taxon>Spermatophyta</taxon>
        <taxon>Magnoliopsida</taxon>
        <taxon>eudicotyledons</taxon>
        <taxon>Gunneridae</taxon>
        <taxon>Pentapetalae</taxon>
        <taxon>rosids</taxon>
        <taxon>fabids</taxon>
        <taxon>Malpighiales</taxon>
        <taxon>Euphorbiaceae</taxon>
        <taxon>Crotonoideae</taxon>
        <taxon>Manihoteae</taxon>
        <taxon>Manihot</taxon>
    </lineage>
</organism>
<proteinExistence type="predicted"/>
<sequence length="356" mass="41066">MNDNDTDEEKNDLKNQFVFNINKDLIIDPRHIHVRKLIAEGPYSLVYAGEYQSRHVAMKIIQPMKVSDVIFEHKVKFQREVMLQSKLNHENIVKLIGASVEPTMFLVTELMRGDTLQKHLLSTRPKPLDLKLCISFALDISRAMEYLHENGIIHRDLKPSNLLLTDDKKRVKVSDFGLAKEEITNEMTCEAGTYKWMAPEIFSKAALQIGMKKHYDHKVDVYSFSIVLWELLTNKAPFKGRDNMIVAYAAAANNERPSLENIPAELATLLKSCWSEDPALRPEFLEITKYLKDFLYSTWPAEMKAPEVMEIEDVENKKGEDYRGSGRVKKKSDKRAKKNKSSSLNFRVCFENCFSE</sequence>
<evidence type="ECO:0000313" key="2">
    <source>
        <dbReference type="Proteomes" id="UP000091857"/>
    </source>
</evidence>
<protein>
    <submittedName>
        <fullName evidence="1">Uncharacterized protein</fullName>
    </submittedName>
</protein>
<comment type="caution">
    <text evidence="1">The sequence shown here is derived from an EMBL/GenBank/DDBJ whole genome shotgun (WGS) entry which is preliminary data.</text>
</comment>